<gene>
    <name evidence="2" type="ORF">Taro_044422</name>
</gene>
<comment type="caution">
    <text evidence="2">The sequence shown here is derived from an EMBL/GenBank/DDBJ whole genome shotgun (WGS) entry which is preliminary data.</text>
</comment>
<evidence type="ECO:0000256" key="1">
    <source>
        <dbReference type="SAM" id="MobiDB-lite"/>
    </source>
</evidence>
<dbReference type="EMBL" id="NMUH01005004">
    <property type="protein sequence ID" value="MQM11515.1"/>
    <property type="molecule type" value="Genomic_DNA"/>
</dbReference>
<reference evidence="2" key="1">
    <citation type="submission" date="2017-07" db="EMBL/GenBank/DDBJ databases">
        <title>Taro Niue Genome Assembly and Annotation.</title>
        <authorList>
            <person name="Atibalentja N."/>
            <person name="Keating K."/>
            <person name="Fields C.J."/>
        </authorList>
    </citation>
    <scope>NUCLEOTIDE SEQUENCE</scope>
    <source>
        <strain evidence="2">Niue_2</strain>
        <tissue evidence="2">Leaf</tissue>
    </source>
</reference>
<proteinExistence type="predicted"/>
<feature type="compositionally biased region" description="Polar residues" evidence="1">
    <location>
        <begin position="240"/>
        <end position="253"/>
    </location>
</feature>
<feature type="region of interest" description="Disordered" evidence="1">
    <location>
        <begin position="222"/>
        <end position="253"/>
    </location>
</feature>
<evidence type="ECO:0000313" key="2">
    <source>
        <dbReference type="EMBL" id="MQM11515.1"/>
    </source>
</evidence>
<protein>
    <submittedName>
        <fullName evidence="2">Uncharacterized protein</fullName>
    </submittedName>
</protein>
<sequence>MSSRSLLLSRWSLQNLLRWAFSISRRLRRSPPSSASPASDLCHPILVALTSSASPSPLIRRGASPFTTAPVPHCGHRRLVACSGFQAEQSRASELLVTAPVVTFYLRDEGGGLRDRAVVGLQSRSKVINESADKSFPIVEVACQGGKDISMDRADISKRSYSPDKLGRPFEPNSMRGGENRTILQQEAADENLPHHTMPRSVTIGDYCSEIAIKRRKVFLTQNENEEKPQDVEVKPSEYMETSFSSQEVTWQG</sequence>
<name>A0A843X2P0_COLES</name>
<accession>A0A843X2P0</accession>
<evidence type="ECO:0000313" key="3">
    <source>
        <dbReference type="Proteomes" id="UP000652761"/>
    </source>
</evidence>
<organism evidence="2 3">
    <name type="scientific">Colocasia esculenta</name>
    <name type="common">Wild taro</name>
    <name type="synonym">Arum esculentum</name>
    <dbReference type="NCBI Taxonomy" id="4460"/>
    <lineage>
        <taxon>Eukaryota</taxon>
        <taxon>Viridiplantae</taxon>
        <taxon>Streptophyta</taxon>
        <taxon>Embryophyta</taxon>
        <taxon>Tracheophyta</taxon>
        <taxon>Spermatophyta</taxon>
        <taxon>Magnoliopsida</taxon>
        <taxon>Liliopsida</taxon>
        <taxon>Araceae</taxon>
        <taxon>Aroideae</taxon>
        <taxon>Colocasieae</taxon>
        <taxon>Colocasia</taxon>
    </lineage>
</organism>
<dbReference type="AlphaFoldDB" id="A0A843X2P0"/>
<feature type="compositionally biased region" description="Basic and acidic residues" evidence="1">
    <location>
        <begin position="225"/>
        <end position="238"/>
    </location>
</feature>
<dbReference type="Proteomes" id="UP000652761">
    <property type="component" value="Unassembled WGS sequence"/>
</dbReference>
<keyword evidence="3" id="KW-1185">Reference proteome</keyword>